<reference evidence="8 9" key="1">
    <citation type="journal article" date="2015" name="Genome Biol. Evol.">
        <title>Characterization of Three Mycobacterium spp. with Potential Use in Bioremediation by Genome Sequencing and Comparative Genomics.</title>
        <authorList>
            <person name="Das S."/>
            <person name="Pettersson B.M."/>
            <person name="Behra P.R."/>
            <person name="Ramesh M."/>
            <person name="Dasgupta S."/>
            <person name="Bhattacharya A."/>
            <person name="Kirsebom L.A."/>
        </authorList>
    </citation>
    <scope>NUCLEOTIDE SEQUENCE [LARGE SCALE GENOMIC DNA]</scope>
    <source>
        <strain evidence="8 9">DSM 43826</strain>
    </source>
</reference>
<feature type="region of interest" description="Disordered" evidence="6">
    <location>
        <begin position="1"/>
        <end position="21"/>
    </location>
</feature>
<dbReference type="GO" id="GO:0045892">
    <property type="term" value="P:negative regulation of DNA-templated transcription"/>
    <property type="evidence" value="ECO:0007669"/>
    <property type="project" value="UniProtKB-ARBA"/>
</dbReference>
<dbReference type="EMBL" id="JYNL01000064">
    <property type="protein sequence ID" value="KMO70175.1"/>
    <property type="molecule type" value="Genomic_DNA"/>
</dbReference>
<comment type="subunit">
    <text evidence="1">Homodimer.</text>
</comment>
<evidence type="ECO:0000256" key="4">
    <source>
        <dbReference type="ARBA" id="ARBA00023163"/>
    </source>
</evidence>
<dbReference type="InterPro" id="IPR036271">
    <property type="entry name" value="Tet_transcr_reg_TetR-rel_C_sf"/>
</dbReference>
<evidence type="ECO:0000256" key="1">
    <source>
        <dbReference type="ARBA" id="ARBA00011738"/>
    </source>
</evidence>
<gene>
    <name evidence="8" type="primary">ethR_2</name>
    <name evidence="8" type="ORF">MCHLDSM_05063</name>
</gene>
<dbReference type="PANTHER" id="PTHR30055:SF184">
    <property type="entry name" value="HTH-TYPE TRANSCRIPTIONAL REGULATOR ETHR"/>
    <property type="match status" value="1"/>
</dbReference>
<evidence type="ECO:0000256" key="2">
    <source>
        <dbReference type="ARBA" id="ARBA00023015"/>
    </source>
</evidence>
<keyword evidence="9" id="KW-1185">Reference proteome</keyword>
<dbReference type="PRINTS" id="PR00455">
    <property type="entry name" value="HTHTETR"/>
</dbReference>
<protein>
    <submittedName>
        <fullName evidence="8">HTH-type transcriptional regulator EthR</fullName>
    </submittedName>
</protein>
<comment type="caution">
    <text evidence="8">The sequence shown here is derived from an EMBL/GenBank/DDBJ whole genome shotgun (WGS) entry which is preliminary data.</text>
</comment>
<dbReference type="GO" id="GO:0003700">
    <property type="term" value="F:DNA-binding transcription factor activity"/>
    <property type="evidence" value="ECO:0007669"/>
    <property type="project" value="TreeGrafter"/>
</dbReference>
<dbReference type="SUPFAM" id="SSF46689">
    <property type="entry name" value="Homeodomain-like"/>
    <property type="match status" value="1"/>
</dbReference>
<organism evidence="8 9">
    <name type="scientific">Mycolicibacterium chlorophenolicum</name>
    <dbReference type="NCBI Taxonomy" id="37916"/>
    <lineage>
        <taxon>Bacteria</taxon>
        <taxon>Bacillati</taxon>
        <taxon>Actinomycetota</taxon>
        <taxon>Actinomycetes</taxon>
        <taxon>Mycobacteriales</taxon>
        <taxon>Mycobacteriaceae</taxon>
        <taxon>Mycolicibacterium</taxon>
    </lineage>
</organism>
<keyword evidence="2" id="KW-0805">Transcription regulation</keyword>
<evidence type="ECO:0000256" key="6">
    <source>
        <dbReference type="SAM" id="MobiDB-lite"/>
    </source>
</evidence>
<evidence type="ECO:0000313" key="9">
    <source>
        <dbReference type="Proteomes" id="UP000036513"/>
    </source>
</evidence>
<dbReference type="RefSeq" id="WP_048472253.1">
    <property type="nucleotide sequence ID" value="NZ_JYNL01000064.1"/>
</dbReference>
<feature type="domain" description="HTH tetR-type" evidence="7">
    <location>
        <begin position="21"/>
        <end position="81"/>
    </location>
</feature>
<dbReference type="SMR" id="A0A0J6VGP7"/>
<evidence type="ECO:0000256" key="3">
    <source>
        <dbReference type="ARBA" id="ARBA00023125"/>
    </source>
</evidence>
<dbReference type="Gene3D" id="1.10.357.10">
    <property type="entry name" value="Tetracycline Repressor, domain 2"/>
    <property type="match status" value="1"/>
</dbReference>
<feature type="DNA-binding region" description="H-T-H motif" evidence="5">
    <location>
        <begin position="44"/>
        <end position="63"/>
    </location>
</feature>
<evidence type="ECO:0000259" key="7">
    <source>
        <dbReference type="PROSITE" id="PS50977"/>
    </source>
</evidence>
<dbReference type="Pfam" id="PF21313">
    <property type="entry name" value="EthR_C"/>
    <property type="match status" value="1"/>
</dbReference>
<keyword evidence="4" id="KW-0804">Transcription</keyword>
<dbReference type="Pfam" id="PF00440">
    <property type="entry name" value="TetR_N"/>
    <property type="match status" value="1"/>
</dbReference>
<dbReference type="PANTHER" id="PTHR30055">
    <property type="entry name" value="HTH-TYPE TRANSCRIPTIONAL REGULATOR RUTR"/>
    <property type="match status" value="1"/>
</dbReference>
<dbReference type="InterPro" id="IPR050109">
    <property type="entry name" value="HTH-type_TetR-like_transc_reg"/>
</dbReference>
<dbReference type="STRING" id="37916.MCHLDSM_05063"/>
<evidence type="ECO:0000256" key="5">
    <source>
        <dbReference type="PROSITE-ProRule" id="PRU00335"/>
    </source>
</evidence>
<dbReference type="AlphaFoldDB" id="A0A0J6VGP7"/>
<dbReference type="PATRIC" id="fig|37916.4.peg.5068"/>
<dbReference type="InterPro" id="IPR001647">
    <property type="entry name" value="HTH_TetR"/>
</dbReference>
<keyword evidence="3 5" id="KW-0238">DNA-binding</keyword>
<dbReference type="PROSITE" id="PS50977">
    <property type="entry name" value="HTH_TETR_2"/>
    <property type="match status" value="1"/>
</dbReference>
<proteinExistence type="predicted"/>
<dbReference type="FunFam" id="1.10.10.60:FF:000141">
    <property type="entry name" value="TetR family transcriptional regulator"/>
    <property type="match status" value="1"/>
</dbReference>
<evidence type="ECO:0000313" key="8">
    <source>
        <dbReference type="EMBL" id="KMO70175.1"/>
    </source>
</evidence>
<dbReference type="Proteomes" id="UP000036513">
    <property type="component" value="Unassembled WGS sequence"/>
</dbReference>
<dbReference type="SUPFAM" id="SSF48498">
    <property type="entry name" value="Tetracyclin repressor-like, C-terminal domain"/>
    <property type="match status" value="1"/>
</dbReference>
<dbReference type="GO" id="GO:0000976">
    <property type="term" value="F:transcription cis-regulatory region binding"/>
    <property type="evidence" value="ECO:0007669"/>
    <property type="project" value="TreeGrafter"/>
</dbReference>
<sequence length="218" mass="23900">MTTTGHPRSTRSRRATRPSGDDREIAILETAERLLEDRPLAEISVDDLAKGAGISRPTFYFYFPSKDAVLLTLLERVIAEADAALEDLIANRPADRRAIWRRGIDVFVSTFGAHRAVCAATVGVRNTHSEARELWARSMQRWIEHIAAVIEAERADGAAPVTVPALELSTALNLMNESVMAAAFIGHQPSIPDHRVLDNLVHIWTSAIYGDPTGDVGP</sequence>
<name>A0A0J6VGP7_9MYCO</name>
<dbReference type="Gene3D" id="1.10.10.60">
    <property type="entry name" value="Homeodomain-like"/>
    <property type="match status" value="1"/>
</dbReference>
<dbReference type="InterPro" id="IPR049397">
    <property type="entry name" value="EthR_C"/>
</dbReference>
<dbReference type="InterPro" id="IPR009057">
    <property type="entry name" value="Homeodomain-like_sf"/>
</dbReference>
<accession>A0A0J6VGP7</accession>